<dbReference type="PANTHER" id="PTHR10073">
    <property type="entry name" value="DNA MISMATCH REPAIR PROTEIN MLH, PMS, MUTL"/>
    <property type="match status" value="1"/>
</dbReference>
<dbReference type="GeneID" id="17271622"/>
<organism evidence="2 3">
    <name type="scientific">Emiliania huxleyi (strain CCMP1516)</name>
    <dbReference type="NCBI Taxonomy" id="280463"/>
    <lineage>
        <taxon>Eukaryota</taxon>
        <taxon>Haptista</taxon>
        <taxon>Haptophyta</taxon>
        <taxon>Prymnesiophyceae</taxon>
        <taxon>Isochrysidales</taxon>
        <taxon>Noelaerhabdaceae</taxon>
        <taxon>Emiliania</taxon>
    </lineage>
</organism>
<dbReference type="Pfam" id="PF13589">
    <property type="entry name" value="HATPase_c_3"/>
    <property type="match status" value="1"/>
</dbReference>
<reference evidence="2" key="2">
    <citation type="submission" date="2024-10" db="UniProtKB">
        <authorList>
            <consortium name="EnsemblProtists"/>
        </authorList>
    </citation>
    <scope>IDENTIFICATION</scope>
</reference>
<sequence>MQITPLAPEISDRIRAATAVPTFSRALEELVFNSLDAGATEIVASVNVQALSLSVRDNGRGMDRLALSVVGTSAATSKIRSLEELRGGVHTFGFRGEALHALSTVALVEIVSRCVDPPAAPSLVTVLQHGQRTQPGPAAEARAPGTTVSVRNMFSNRAVARKRHQRPS</sequence>
<dbReference type="eggNOG" id="KOG1977">
    <property type="taxonomic scope" value="Eukaryota"/>
</dbReference>
<dbReference type="GO" id="GO:0016887">
    <property type="term" value="F:ATP hydrolysis activity"/>
    <property type="evidence" value="ECO:0007669"/>
    <property type="project" value="InterPro"/>
</dbReference>
<accession>A0A0D3JRE3</accession>
<dbReference type="EnsemblProtists" id="EOD26078">
    <property type="protein sequence ID" value="EOD26078"/>
    <property type="gene ID" value="EMIHUDRAFT_73689"/>
</dbReference>
<dbReference type="Proteomes" id="UP000013827">
    <property type="component" value="Unassembled WGS sequence"/>
</dbReference>
<name>A0A0D3JRE3_EMIH1</name>
<dbReference type="AlphaFoldDB" id="A0A0D3JRE3"/>
<dbReference type="GO" id="GO:0140664">
    <property type="term" value="F:ATP-dependent DNA damage sensor activity"/>
    <property type="evidence" value="ECO:0007669"/>
    <property type="project" value="InterPro"/>
</dbReference>
<dbReference type="Gene3D" id="3.30.565.10">
    <property type="entry name" value="Histidine kinase-like ATPase, C-terminal domain"/>
    <property type="match status" value="1"/>
</dbReference>
<evidence type="ECO:0000256" key="1">
    <source>
        <dbReference type="ARBA" id="ARBA00006082"/>
    </source>
</evidence>
<dbReference type="KEGG" id="ehx:EMIHUDRAFT_73689"/>
<reference evidence="3" key="1">
    <citation type="journal article" date="2013" name="Nature">
        <title>Pan genome of the phytoplankton Emiliania underpins its global distribution.</title>
        <authorList>
            <person name="Read B.A."/>
            <person name="Kegel J."/>
            <person name="Klute M.J."/>
            <person name="Kuo A."/>
            <person name="Lefebvre S.C."/>
            <person name="Maumus F."/>
            <person name="Mayer C."/>
            <person name="Miller J."/>
            <person name="Monier A."/>
            <person name="Salamov A."/>
            <person name="Young J."/>
            <person name="Aguilar M."/>
            <person name="Claverie J.M."/>
            <person name="Frickenhaus S."/>
            <person name="Gonzalez K."/>
            <person name="Herman E.K."/>
            <person name="Lin Y.C."/>
            <person name="Napier J."/>
            <person name="Ogata H."/>
            <person name="Sarno A.F."/>
            <person name="Shmutz J."/>
            <person name="Schroeder D."/>
            <person name="de Vargas C."/>
            <person name="Verret F."/>
            <person name="von Dassow P."/>
            <person name="Valentin K."/>
            <person name="Van de Peer Y."/>
            <person name="Wheeler G."/>
            <person name="Dacks J.B."/>
            <person name="Delwiche C.F."/>
            <person name="Dyhrman S.T."/>
            <person name="Glockner G."/>
            <person name="John U."/>
            <person name="Richards T."/>
            <person name="Worden A.Z."/>
            <person name="Zhang X."/>
            <person name="Grigoriev I.V."/>
            <person name="Allen A.E."/>
            <person name="Bidle K."/>
            <person name="Borodovsky M."/>
            <person name="Bowler C."/>
            <person name="Brownlee C."/>
            <person name="Cock J.M."/>
            <person name="Elias M."/>
            <person name="Gladyshev V.N."/>
            <person name="Groth M."/>
            <person name="Guda C."/>
            <person name="Hadaegh A."/>
            <person name="Iglesias-Rodriguez M.D."/>
            <person name="Jenkins J."/>
            <person name="Jones B.M."/>
            <person name="Lawson T."/>
            <person name="Leese F."/>
            <person name="Lindquist E."/>
            <person name="Lobanov A."/>
            <person name="Lomsadze A."/>
            <person name="Malik S.B."/>
            <person name="Marsh M.E."/>
            <person name="Mackinder L."/>
            <person name="Mock T."/>
            <person name="Mueller-Roeber B."/>
            <person name="Pagarete A."/>
            <person name="Parker M."/>
            <person name="Probert I."/>
            <person name="Quesneville H."/>
            <person name="Raines C."/>
            <person name="Rensing S.A."/>
            <person name="Riano-Pachon D.M."/>
            <person name="Richier S."/>
            <person name="Rokitta S."/>
            <person name="Shiraiwa Y."/>
            <person name="Soanes D.M."/>
            <person name="van der Giezen M."/>
            <person name="Wahlund T.M."/>
            <person name="Williams B."/>
            <person name="Wilson W."/>
            <person name="Wolfe G."/>
            <person name="Wurch L.L."/>
        </authorList>
    </citation>
    <scope>NUCLEOTIDE SEQUENCE</scope>
</reference>
<evidence type="ECO:0000313" key="2">
    <source>
        <dbReference type="EnsemblProtists" id="EOD26078"/>
    </source>
</evidence>
<dbReference type="GO" id="GO:0006298">
    <property type="term" value="P:mismatch repair"/>
    <property type="evidence" value="ECO:0007669"/>
    <property type="project" value="InterPro"/>
</dbReference>
<dbReference type="InterPro" id="IPR014762">
    <property type="entry name" value="DNA_mismatch_repair_CS"/>
</dbReference>
<dbReference type="InterPro" id="IPR038973">
    <property type="entry name" value="MutL/Mlh/Pms-like"/>
</dbReference>
<dbReference type="PROSITE" id="PS00058">
    <property type="entry name" value="DNA_MISMATCH_REPAIR_1"/>
    <property type="match status" value="1"/>
</dbReference>
<dbReference type="InterPro" id="IPR036890">
    <property type="entry name" value="HATPase_C_sf"/>
</dbReference>
<dbReference type="RefSeq" id="XP_005778507.1">
    <property type="nucleotide sequence ID" value="XM_005778450.1"/>
</dbReference>
<dbReference type="SUPFAM" id="SSF55874">
    <property type="entry name" value="ATPase domain of HSP90 chaperone/DNA topoisomerase II/histidine kinase"/>
    <property type="match status" value="1"/>
</dbReference>
<dbReference type="STRING" id="2903.R1CSV2"/>
<evidence type="ECO:0008006" key="4">
    <source>
        <dbReference type="Google" id="ProtNLM"/>
    </source>
</evidence>
<dbReference type="PANTHER" id="PTHR10073:SF47">
    <property type="entry name" value="DNA MISMATCH REPAIR PROTEIN MLH3"/>
    <property type="match status" value="1"/>
</dbReference>
<dbReference type="PaxDb" id="2903-EOD26078"/>
<keyword evidence="3" id="KW-1185">Reference proteome</keyword>
<proteinExistence type="inferred from homology"/>
<evidence type="ECO:0000313" key="3">
    <source>
        <dbReference type="Proteomes" id="UP000013827"/>
    </source>
</evidence>
<comment type="similarity">
    <text evidence="1">Belongs to the DNA mismatch repair MutL/HexB family.</text>
</comment>
<protein>
    <recommendedName>
        <fullName evidence="4">DNA mismatch repair protein MutL</fullName>
    </recommendedName>
</protein>
<dbReference type="GO" id="GO:0032300">
    <property type="term" value="C:mismatch repair complex"/>
    <property type="evidence" value="ECO:0007669"/>
    <property type="project" value="InterPro"/>
</dbReference>
<dbReference type="HOGENOM" id="CLU_004131_3_2_1"/>